<feature type="compositionally biased region" description="Polar residues" evidence="1">
    <location>
        <begin position="102"/>
        <end position="122"/>
    </location>
</feature>
<evidence type="ECO:0000313" key="3">
    <source>
        <dbReference type="EMBL" id="KAK4217879.1"/>
    </source>
</evidence>
<dbReference type="Pfam" id="PF00582">
    <property type="entry name" value="Usp"/>
    <property type="match status" value="1"/>
</dbReference>
<reference evidence="3" key="2">
    <citation type="submission" date="2023-05" db="EMBL/GenBank/DDBJ databases">
        <authorList>
            <consortium name="Lawrence Berkeley National Laboratory"/>
            <person name="Steindorff A."/>
            <person name="Hensen N."/>
            <person name="Bonometti L."/>
            <person name="Westerberg I."/>
            <person name="Brannstrom I.O."/>
            <person name="Guillou S."/>
            <person name="Cros-Aarteil S."/>
            <person name="Calhoun S."/>
            <person name="Haridas S."/>
            <person name="Kuo A."/>
            <person name="Mondo S."/>
            <person name="Pangilinan J."/>
            <person name="Riley R."/>
            <person name="Labutti K."/>
            <person name="Andreopoulos B."/>
            <person name="Lipzen A."/>
            <person name="Chen C."/>
            <person name="Yanf M."/>
            <person name="Daum C."/>
            <person name="Ng V."/>
            <person name="Clum A."/>
            <person name="Ohm R."/>
            <person name="Martin F."/>
            <person name="Silar P."/>
            <person name="Natvig D."/>
            <person name="Lalanne C."/>
            <person name="Gautier V."/>
            <person name="Ament-Velasquez S.L."/>
            <person name="Kruys A."/>
            <person name="Hutchinson M.I."/>
            <person name="Powell A.J."/>
            <person name="Barry K."/>
            <person name="Miller A.N."/>
            <person name="Grigoriev I.V."/>
            <person name="Debuchy R."/>
            <person name="Gladieux P."/>
            <person name="Thoren M.H."/>
            <person name="Johannesson H."/>
        </authorList>
    </citation>
    <scope>NUCLEOTIDE SEQUENCE</scope>
    <source>
        <strain evidence="3">PSN293</strain>
    </source>
</reference>
<accession>A0AAN6YEJ5</accession>
<feature type="compositionally biased region" description="Low complexity" evidence="1">
    <location>
        <begin position="78"/>
        <end position="88"/>
    </location>
</feature>
<feature type="region of interest" description="Disordered" evidence="1">
    <location>
        <begin position="1"/>
        <end position="148"/>
    </location>
</feature>
<feature type="compositionally biased region" description="Polar residues" evidence="1">
    <location>
        <begin position="1"/>
        <end position="21"/>
    </location>
</feature>
<organism evidence="3 4">
    <name type="scientific">Rhypophila decipiens</name>
    <dbReference type="NCBI Taxonomy" id="261697"/>
    <lineage>
        <taxon>Eukaryota</taxon>
        <taxon>Fungi</taxon>
        <taxon>Dikarya</taxon>
        <taxon>Ascomycota</taxon>
        <taxon>Pezizomycotina</taxon>
        <taxon>Sordariomycetes</taxon>
        <taxon>Sordariomycetidae</taxon>
        <taxon>Sordariales</taxon>
        <taxon>Naviculisporaceae</taxon>
        <taxon>Rhypophila</taxon>
    </lineage>
</organism>
<reference evidence="3" key="1">
    <citation type="journal article" date="2023" name="Mol. Phylogenet. Evol.">
        <title>Genome-scale phylogeny and comparative genomics of the fungal order Sordariales.</title>
        <authorList>
            <person name="Hensen N."/>
            <person name="Bonometti L."/>
            <person name="Westerberg I."/>
            <person name="Brannstrom I.O."/>
            <person name="Guillou S."/>
            <person name="Cros-Aarteil S."/>
            <person name="Calhoun S."/>
            <person name="Haridas S."/>
            <person name="Kuo A."/>
            <person name="Mondo S."/>
            <person name="Pangilinan J."/>
            <person name="Riley R."/>
            <person name="LaButti K."/>
            <person name="Andreopoulos B."/>
            <person name="Lipzen A."/>
            <person name="Chen C."/>
            <person name="Yan M."/>
            <person name="Daum C."/>
            <person name="Ng V."/>
            <person name="Clum A."/>
            <person name="Steindorff A."/>
            <person name="Ohm R.A."/>
            <person name="Martin F."/>
            <person name="Silar P."/>
            <person name="Natvig D.O."/>
            <person name="Lalanne C."/>
            <person name="Gautier V."/>
            <person name="Ament-Velasquez S.L."/>
            <person name="Kruys A."/>
            <person name="Hutchinson M.I."/>
            <person name="Powell A.J."/>
            <person name="Barry K."/>
            <person name="Miller A.N."/>
            <person name="Grigoriev I.V."/>
            <person name="Debuchy R."/>
            <person name="Gladieux P."/>
            <person name="Hiltunen Thoren M."/>
            <person name="Johannesson H."/>
        </authorList>
    </citation>
    <scope>NUCLEOTIDE SEQUENCE</scope>
    <source>
        <strain evidence="3">PSN293</strain>
    </source>
</reference>
<feature type="compositionally biased region" description="Acidic residues" evidence="1">
    <location>
        <begin position="485"/>
        <end position="494"/>
    </location>
</feature>
<evidence type="ECO:0000256" key="1">
    <source>
        <dbReference type="SAM" id="MobiDB-lite"/>
    </source>
</evidence>
<dbReference type="SUPFAM" id="SSF52402">
    <property type="entry name" value="Adenine nucleotide alpha hydrolases-like"/>
    <property type="match status" value="1"/>
</dbReference>
<name>A0AAN6YEJ5_9PEZI</name>
<dbReference type="InterPro" id="IPR006016">
    <property type="entry name" value="UspA"/>
</dbReference>
<feature type="compositionally biased region" description="Low complexity" evidence="1">
    <location>
        <begin position="402"/>
        <end position="426"/>
    </location>
</feature>
<dbReference type="PANTHER" id="PTHR47815:SF1">
    <property type="entry name" value="UNIVERSAL STRESS PROTEIN A FAMILY PROTEIN C25B2.10"/>
    <property type="match status" value="1"/>
</dbReference>
<feature type="compositionally biased region" description="Polar residues" evidence="1">
    <location>
        <begin position="43"/>
        <end position="55"/>
    </location>
</feature>
<dbReference type="Proteomes" id="UP001301769">
    <property type="component" value="Unassembled WGS sequence"/>
</dbReference>
<comment type="caution">
    <text evidence="3">The sequence shown here is derived from an EMBL/GenBank/DDBJ whole genome shotgun (WGS) entry which is preliminary data.</text>
</comment>
<gene>
    <name evidence="3" type="ORF">QBC37DRAFT_24393</name>
</gene>
<evidence type="ECO:0000313" key="4">
    <source>
        <dbReference type="Proteomes" id="UP001301769"/>
    </source>
</evidence>
<dbReference type="AlphaFoldDB" id="A0AAN6YEJ5"/>
<keyword evidence="4" id="KW-1185">Reference proteome</keyword>
<feature type="compositionally biased region" description="Acidic residues" evidence="1">
    <location>
        <begin position="427"/>
        <end position="443"/>
    </location>
</feature>
<feature type="compositionally biased region" description="Basic and acidic residues" evidence="1">
    <location>
        <begin position="451"/>
        <end position="472"/>
    </location>
</feature>
<dbReference type="Gene3D" id="3.40.50.620">
    <property type="entry name" value="HUPs"/>
    <property type="match status" value="1"/>
</dbReference>
<evidence type="ECO:0000259" key="2">
    <source>
        <dbReference type="Pfam" id="PF00582"/>
    </source>
</evidence>
<sequence>MSSAAPTFAQKSPNSATTAKSPDSDVSPRTQGPDSSHPADYFSTGSISNNSSRVPSVSAPAKTHVLKPDFQAMLDGTSKASSNASLSRSSDDGPDDSGRPSTVSRKSSIASVTFRQPRNPSLPQGVPRKTDNQRLRASSPSPVRFRPHVGFDNLPVGEATKNNTSSFTLHVRHQGYQPSRRSRTFMVGVDEHAYSDYALVWLLNNMVDDGDEVVCVRVVEGPIRPGEKNYQEEAKKLLYAIQSKNELNKAISIILEYSVGKLHATFQQLLHIYQPSMLVVGTKGRSLGGIQGLMNTRNSFSKYCLQYSPVPVVVVRPDDKRARKKEKRTHDPGRQSYINMLAHNDGKHEADSEASSVYELERGISADEEAHRVAAAIGLPAAFDPTIKPYEGRHTHARRSRSPSSSIGPPTGTGSTSSVPATTTPDSGDDDSGDDGSDGDEIEAVSGQELLNKERELTQQERDQKKRLHAMEVGEAAALLKSKEAEEDDDDDDDSQGKTG</sequence>
<dbReference type="CDD" id="cd23659">
    <property type="entry name" value="USP_At3g01520-like"/>
    <property type="match status" value="1"/>
</dbReference>
<feature type="domain" description="UspA" evidence="2">
    <location>
        <begin position="183"/>
        <end position="316"/>
    </location>
</feature>
<feature type="region of interest" description="Disordered" evidence="1">
    <location>
        <begin position="384"/>
        <end position="500"/>
    </location>
</feature>
<dbReference type="PANTHER" id="PTHR47815">
    <property type="entry name" value="UNIVERSAL STRESS PROTEIN A FAMILY PROTEIN C25B2.10"/>
    <property type="match status" value="1"/>
</dbReference>
<protein>
    <recommendedName>
        <fullName evidence="2">UspA domain-containing protein</fullName>
    </recommendedName>
</protein>
<dbReference type="EMBL" id="MU858056">
    <property type="protein sequence ID" value="KAK4217879.1"/>
    <property type="molecule type" value="Genomic_DNA"/>
</dbReference>
<proteinExistence type="predicted"/>
<feature type="region of interest" description="Disordered" evidence="1">
    <location>
        <begin position="318"/>
        <end position="337"/>
    </location>
</feature>
<dbReference type="InterPro" id="IPR014729">
    <property type="entry name" value="Rossmann-like_a/b/a_fold"/>
</dbReference>